<gene>
    <name evidence="5" type="ORF">ACFFNY_04390</name>
</gene>
<dbReference type="EMBL" id="JBHMAG010000004">
    <property type="protein sequence ID" value="MFB9750806.1"/>
    <property type="molecule type" value="Genomic_DNA"/>
</dbReference>
<dbReference type="PROSITE" id="PS50932">
    <property type="entry name" value="HTH_LACI_2"/>
    <property type="match status" value="1"/>
</dbReference>
<name>A0ABV5VRB2_9BACL</name>
<evidence type="ECO:0000256" key="3">
    <source>
        <dbReference type="ARBA" id="ARBA00023163"/>
    </source>
</evidence>
<accession>A0ABV5VRB2</accession>
<dbReference type="CDD" id="cd01392">
    <property type="entry name" value="HTH_LacI"/>
    <property type="match status" value="1"/>
</dbReference>
<dbReference type="RefSeq" id="WP_344905082.1">
    <property type="nucleotide sequence ID" value="NZ_BAAAYO010000002.1"/>
</dbReference>
<reference evidence="5 6" key="1">
    <citation type="submission" date="2024-09" db="EMBL/GenBank/DDBJ databases">
        <authorList>
            <person name="Sun Q."/>
            <person name="Mori K."/>
        </authorList>
    </citation>
    <scope>NUCLEOTIDE SEQUENCE [LARGE SCALE GENOMIC DNA]</scope>
    <source>
        <strain evidence="5 6">JCM 12520</strain>
    </source>
</reference>
<keyword evidence="2 5" id="KW-0238">DNA-binding</keyword>
<dbReference type="Proteomes" id="UP001589619">
    <property type="component" value="Unassembled WGS sequence"/>
</dbReference>
<dbReference type="Pfam" id="PF00356">
    <property type="entry name" value="LacI"/>
    <property type="match status" value="1"/>
</dbReference>
<evidence type="ECO:0000256" key="2">
    <source>
        <dbReference type="ARBA" id="ARBA00023125"/>
    </source>
</evidence>
<dbReference type="SUPFAM" id="SSF53822">
    <property type="entry name" value="Periplasmic binding protein-like I"/>
    <property type="match status" value="1"/>
</dbReference>
<dbReference type="SUPFAM" id="SSF47413">
    <property type="entry name" value="lambda repressor-like DNA-binding domains"/>
    <property type="match status" value="1"/>
</dbReference>
<dbReference type="PROSITE" id="PS00356">
    <property type="entry name" value="HTH_LACI_1"/>
    <property type="match status" value="1"/>
</dbReference>
<feature type="domain" description="HTH lacI-type" evidence="4">
    <location>
        <begin position="6"/>
        <end position="60"/>
    </location>
</feature>
<proteinExistence type="predicted"/>
<comment type="caution">
    <text evidence="5">The sequence shown here is derived from an EMBL/GenBank/DDBJ whole genome shotgun (WGS) entry which is preliminary data.</text>
</comment>
<dbReference type="InterPro" id="IPR000843">
    <property type="entry name" value="HTH_LacI"/>
</dbReference>
<dbReference type="InterPro" id="IPR046335">
    <property type="entry name" value="LacI/GalR-like_sensor"/>
</dbReference>
<dbReference type="PANTHER" id="PTHR30146">
    <property type="entry name" value="LACI-RELATED TRANSCRIPTIONAL REPRESSOR"/>
    <property type="match status" value="1"/>
</dbReference>
<dbReference type="Pfam" id="PF13377">
    <property type="entry name" value="Peripla_BP_3"/>
    <property type="match status" value="1"/>
</dbReference>
<dbReference type="CDD" id="cd06267">
    <property type="entry name" value="PBP1_LacI_sugar_binding-like"/>
    <property type="match status" value="1"/>
</dbReference>
<evidence type="ECO:0000313" key="6">
    <source>
        <dbReference type="Proteomes" id="UP001589619"/>
    </source>
</evidence>
<evidence type="ECO:0000259" key="4">
    <source>
        <dbReference type="PROSITE" id="PS50932"/>
    </source>
</evidence>
<dbReference type="Gene3D" id="1.10.260.40">
    <property type="entry name" value="lambda repressor-like DNA-binding domains"/>
    <property type="match status" value="1"/>
</dbReference>
<sequence>MTTTHVTLKDIARKAGVSTATASLALSGDRRVKEKTRRAVEEAASLLNYVPNEIGRSLRAKKAETIALIFPNTPRFAFSHPYTVHLLQGISEVLVHNHFHLLVSTAPSEADETAAYEKIVRNRRADGIILWPATVRDRHILRILDSGLPVVYLGKWHDGEVATVERDEFGGAYKATEHLLKQGRRRIAHISTPQHYQVSIDRLAGYKSALEDYGIPFDPSMVIGKDFSMESGADAARQLHAGGFVFDAIFGGNDRLAIGAMRALQQLGLSVPHDVAVAGCTNLEMGTITTPALTTIDQPMAQVGTLAAQKLIHMLNGEPLEQRQTLVSPQLIIRGSCGAQ</sequence>
<dbReference type="Gene3D" id="3.40.50.2300">
    <property type="match status" value="2"/>
</dbReference>
<keyword evidence="6" id="KW-1185">Reference proteome</keyword>
<dbReference type="GO" id="GO:0003677">
    <property type="term" value="F:DNA binding"/>
    <property type="evidence" value="ECO:0007669"/>
    <property type="project" value="UniProtKB-KW"/>
</dbReference>
<dbReference type="SMART" id="SM00354">
    <property type="entry name" value="HTH_LACI"/>
    <property type="match status" value="1"/>
</dbReference>
<dbReference type="PANTHER" id="PTHR30146:SF109">
    <property type="entry name" value="HTH-TYPE TRANSCRIPTIONAL REGULATOR GALS"/>
    <property type="match status" value="1"/>
</dbReference>
<evidence type="ECO:0000256" key="1">
    <source>
        <dbReference type="ARBA" id="ARBA00023015"/>
    </source>
</evidence>
<keyword evidence="3" id="KW-0804">Transcription</keyword>
<keyword evidence="1" id="KW-0805">Transcription regulation</keyword>
<dbReference type="InterPro" id="IPR010982">
    <property type="entry name" value="Lambda_DNA-bd_dom_sf"/>
</dbReference>
<evidence type="ECO:0000313" key="5">
    <source>
        <dbReference type="EMBL" id="MFB9750806.1"/>
    </source>
</evidence>
<organism evidence="5 6">
    <name type="scientific">Paenibacillus hodogayensis</name>
    <dbReference type="NCBI Taxonomy" id="279208"/>
    <lineage>
        <taxon>Bacteria</taxon>
        <taxon>Bacillati</taxon>
        <taxon>Bacillota</taxon>
        <taxon>Bacilli</taxon>
        <taxon>Bacillales</taxon>
        <taxon>Paenibacillaceae</taxon>
        <taxon>Paenibacillus</taxon>
    </lineage>
</organism>
<dbReference type="InterPro" id="IPR028082">
    <property type="entry name" value="Peripla_BP_I"/>
</dbReference>
<protein>
    <submittedName>
        <fullName evidence="5">LacI family DNA-binding transcriptional regulator</fullName>
    </submittedName>
</protein>